<comment type="caution">
    <text evidence="1">The sequence shown here is derived from an EMBL/GenBank/DDBJ whole genome shotgun (WGS) entry which is preliminary data.</text>
</comment>
<accession>A0A2G1W8J1</accession>
<sequence>MLSSCVPLPVHLAVIFEEAVSHTDNYPPHEEIFAPTIAPRDRVNTRISKNSRADGHACDFERLFGTRGQVCCDRSPVTESNELHSTLHRIFPA</sequence>
<dbReference type="EMBL" id="NIZW01000007">
    <property type="protein sequence ID" value="PHQ35352.1"/>
    <property type="molecule type" value="Genomic_DNA"/>
</dbReference>
<protein>
    <submittedName>
        <fullName evidence="1">Uncharacterized protein</fullName>
    </submittedName>
</protein>
<organism evidence="1 2">
    <name type="scientific">Rhodopirellula bahusiensis</name>
    <dbReference type="NCBI Taxonomy" id="2014065"/>
    <lineage>
        <taxon>Bacteria</taxon>
        <taxon>Pseudomonadati</taxon>
        <taxon>Planctomycetota</taxon>
        <taxon>Planctomycetia</taxon>
        <taxon>Pirellulales</taxon>
        <taxon>Pirellulaceae</taxon>
        <taxon>Rhodopirellula</taxon>
    </lineage>
</organism>
<reference evidence="1 2" key="1">
    <citation type="submission" date="2017-06" db="EMBL/GenBank/DDBJ databases">
        <title>Description of Rhodopirellula bahusiensis sp. nov.</title>
        <authorList>
            <person name="Kizina J."/>
            <person name="Harder J."/>
        </authorList>
    </citation>
    <scope>NUCLEOTIDE SEQUENCE [LARGE SCALE GENOMIC DNA]</scope>
    <source>
        <strain evidence="1 2">SWK21</strain>
    </source>
</reference>
<evidence type="ECO:0000313" key="1">
    <source>
        <dbReference type="EMBL" id="PHQ35352.1"/>
    </source>
</evidence>
<dbReference type="Proteomes" id="UP000225740">
    <property type="component" value="Unassembled WGS sequence"/>
</dbReference>
<keyword evidence="2" id="KW-1185">Reference proteome</keyword>
<evidence type="ECO:0000313" key="2">
    <source>
        <dbReference type="Proteomes" id="UP000225740"/>
    </source>
</evidence>
<proteinExistence type="predicted"/>
<dbReference type="AlphaFoldDB" id="A0A2G1W8J1"/>
<gene>
    <name evidence="1" type="ORF">CEE69_10040</name>
</gene>
<name>A0A2G1W8J1_9BACT</name>